<dbReference type="Pfam" id="PF00069">
    <property type="entry name" value="Pkinase"/>
    <property type="match status" value="1"/>
</dbReference>
<feature type="region of interest" description="Disordered" evidence="9">
    <location>
        <begin position="386"/>
        <end position="415"/>
    </location>
</feature>
<dbReference type="GO" id="GO:0005524">
    <property type="term" value="F:ATP binding"/>
    <property type="evidence" value="ECO:0007669"/>
    <property type="project" value="UniProtKB-KW"/>
</dbReference>
<dbReference type="EMBL" id="NKUJ01000126">
    <property type="protein sequence ID" value="RMJ12743.1"/>
    <property type="molecule type" value="Genomic_DNA"/>
</dbReference>
<evidence type="ECO:0000256" key="2">
    <source>
        <dbReference type="ARBA" id="ARBA00022527"/>
    </source>
</evidence>
<keyword evidence="10" id="KW-1133">Transmembrane helix</keyword>
<evidence type="ECO:0000256" key="6">
    <source>
        <dbReference type="ARBA" id="ARBA00022840"/>
    </source>
</evidence>
<dbReference type="PANTHER" id="PTHR43671:SF98">
    <property type="entry name" value="SERINE_THREONINE-PROTEIN KINASE NEK11"/>
    <property type="match status" value="1"/>
</dbReference>
<feature type="compositionally biased region" description="Polar residues" evidence="9">
    <location>
        <begin position="400"/>
        <end position="414"/>
    </location>
</feature>
<feature type="compositionally biased region" description="Polar residues" evidence="9">
    <location>
        <begin position="336"/>
        <end position="353"/>
    </location>
</feature>
<dbReference type="GO" id="GO:0004674">
    <property type="term" value="F:protein serine/threonine kinase activity"/>
    <property type="evidence" value="ECO:0007669"/>
    <property type="project" value="UniProtKB-KW"/>
</dbReference>
<dbReference type="InterPro" id="IPR008271">
    <property type="entry name" value="Ser/Thr_kinase_AS"/>
</dbReference>
<dbReference type="InterPro" id="IPR000719">
    <property type="entry name" value="Prot_kinase_dom"/>
</dbReference>
<keyword evidence="4" id="KW-0547">Nucleotide-binding</keyword>
<evidence type="ECO:0000256" key="1">
    <source>
        <dbReference type="ARBA" id="ARBA00012513"/>
    </source>
</evidence>
<feature type="transmembrane region" description="Helical" evidence="10">
    <location>
        <begin position="485"/>
        <end position="505"/>
    </location>
</feature>
<dbReference type="PANTHER" id="PTHR43671">
    <property type="entry name" value="SERINE/THREONINE-PROTEIN KINASE NEK"/>
    <property type="match status" value="1"/>
</dbReference>
<dbReference type="AlphaFoldDB" id="A0A3M2S591"/>
<dbReference type="OrthoDB" id="10252171at2759"/>
<keyword evidence="6" id="KW-0067">ATP-binding</keyword>
<accession>A0A3M2S591</accession>
<dbReference type="InterPro" id="IPR011009">
    <property type="entry name" value="Kinase-like_dom_sf"/>
</dbReference>
<dbReference type="PROSITE" id="PS50011">
    <property type="entry name" value="PROTEIN_KINASE_DOM"/>
    <property type="match status" value="1"/>
</dbReference>
<gene>
    <name evidence="12" type="ORF">CDV36_007581</name>
</gene>
<protein>
    <recommendedName>
        <fullName evidence="1">non-specific serine/threonine protein kinase</fullName>
        <ecNumber evidence="1">2.7.11.1</ecNumber>
    </recommendedName>
</protein>
<proteinExistence type="predicted"/>
<sequence>MLGRGGFGIVWLEKREPESSATYNFRAVKQLDIAKIRSKRHDYVRELEALAKFSQTKYSEFFVKSYGWFQGPSALFFAMEYCELGDLKDHVEEHGKLAEDQVQDIGWQILQGLKFMHHNNFAHRDLKPANILIKNKPPYGDWHVKICDLGLSKRIGTDDATTTVQGTPGFMPPESVPGIGDNPRHIDPFPADMWCLGETIFYLLTRKRTFGGDLMQLRQYWKGGPFPKEPLLHVRASDAAISFVQELMARLPFQRLTAEMADQHELMKMEPEQEPERETRETPERGQDSSKPIPEDPASGRWTTGASHQQSLGVPSGSWDSTTVGEALPDRIPISPGNTVLASNDTRPPSSAQGPDGRGPDVSTQKAGGEMSALDQLEAAFNPPPVLHREAMGDEPQDALRSSSEPEPTPSNVRQRFGSVIQGLSDIDRPRHDFLHPSPPTERRVLNRRYRGRGSSEGLSAIDLSRYESSWPSSTRAGRRVSDSGSTLLTAFFYTCWALGFRLWVYT</sequence>
<evidence type="ECO:0000313" key="13">
    <source>
        <dbReference type="Proteomes" id="UP000277212"/>
    </source>
</evidence>
<keyword evidence="5" id="KW-0418">Kinase</keyword>
<evidence type="ECO:0000256" key="7">
    <source>
        <dbReference type="ARBA" id="ARBA00047899"/>
    </source>
</evidence>
<keyword evidence="2" id="KW-0723">Serine/threonine-protein kinase</keyword>
<dbReference type="EC" id="2.7.11.1" evidence="1"/>
<evidence type="ECO:0000256" key="3">
    <source>
        <dbReference type="ARBA" id="ARBA00022679"/>
    </source>
</evidence>
<organism evidence="12 13">
    <name type="scientific">Fusarium kuroshium</name>
    <dbReference type="NCBI Taxonomy" id="2010991"/>
    <lineage>
        <taxon>Eukaryota</taxon>
        <taxon>Fungi</taxon>
        <taxon>Dikarya</taxon>
        <taxon>Ascomycota</taxon>
        <taxon>Pezizomycotina</taxon>
        <taxon>Sordariomycetes</taxon>
        <taxon>Hypocreomycetidae</taxon>
        <taxon>Hypocreales</taxon>
        <taxon>Nectriaceae</taxon>
        <taxon>Fusarium</taxon>
        <taxon>Fusarium solani species complex</taxon>
    </lineage>
</organism>
<dbReference type="CDD" id="cd00180">
    <property type="entry name" value="PKc"/>
    <property type="match status" value="1"/>
</dbReference>
<dbReference type="PROSITE" id="PS00108">
    <property type="entry name" value="PROTEIN_KINASE_ST"/>
    <property type="match status" value="1"/>
</dbReference>
<evidence type="ECO:0000256" key="5">
    <source>
        <dbReference type="ARBA" id="ARBA00022777"/>
    </source>
</evidence>
<comment type="catalytic activity">
    <reaction evidence="7">
        <text>L-threonyl-[protein] + ATP = O-phospho-L-threonyl-[protein] + ADP + H(+)</text>
        <dbReference type="Rhea" id="RHEA:46608"/>
        <dbReference type="Rhea" id="RHEA-COMP:11060"/>
        <dbReference type="Rhea" id="RHEA-COMP:11605"/>
        <dbReference type="ChEBI" id="CHEBI:15378"/>
        <dbReference type="ChEBI" id="CHEBI:30013"/>
        <dbReference type="ChEBI" id="CHEBI:30616"/>
        <dbReference type="ChEBI" id="CHEBI:61977"/>
        <dbReference type="ChEBI" id="CHEBI:456216"/>
        <dbReference type="EC" id="2.7.11.1"/>
    </reaction>
</comment>
<dbReference type="Gene3D" id="1.10.510.10">
    <property type="entry name" value="Transferase(Phosphotransferase) domain 1"/>
    <property type="match status" value="1"/>
</dbReference>
<feature type="compositionally biased region" description="Polar residues" evidence="9">
    <location>
        <begin position="301"/>
        <end position="324"/>
    </location>
</feature>
<name>A0A3M2S591_9HYPO</name>
<dbReference type="SMART" id="SM00220">
    <property type="entry name" value="S_TKc"/>
    <property type="match status" value="1"/>
</dbReference>
<feature type="domain" description="Protein kinase" evidence="11">
    <location>
        <begin position="1"/>
        <end position="267"/>
    </location>
</feature>
<evidence type="ECO:0000256" key="9">
    <source>
        <dbReference type="SAM" id="MobiDB-lite"/>
    </source>
</evidence>
<feature type="compositionally biased region" description="Basic and acidic residues" evidence="9">
    <location>
        <begin position="267"/>
        <end position="288"/>
    </location>
</feature>
<keyword evidence="10" id="KW-0472">Membrane</keyword>
<reference evidence="12 13" key="1">
    <citation type="submission" date="2017-06" db="EMBL/GenBank/DDBJ databases">
        <title>Comparative genomic analysis of Ambrosia Fusariam Clade fungi.</title>
        <authorList>
            <person name="Stajich J.E."/>
            <person name="Carrillo J."/>
            <person name="Kijimoto T."/>
            <person name="Eskalen A."/>
            <person name="O'Donnell K."/>
            <person name="Kasson M."/>
        </authorList>
    </citation>
    <scope>NUCLEOTIDE SEQUENCE [LARGE SCALE GENOMIC DNA]</scope>
    <source>
        <strain evidence="12">UCR3666</strain>
    </source>
</reference>
<dbReference type="Proteomes" id="UP000277212">
    <property type="component" value="Unassembled WGS sequence"/>
</dbReference>
<evidence type="ECO:0000259" key="11">
    <source>
        <dbReference type="PROSITE" id="PS50011"/>
    </source>
</evidence>
<keyword evidence="13" id="KW-1185">Reference proteome</keyword>
<keyword evidence="10" id="KW-0812">Transmembrane</keyword>
<evidence type="ECO:0000313" key="12">
    <source>
        <dbReference type="EMBL" id="RMJ12743.1"/>
    </source>
</evidence>
<comment type="catalytic activity">
    <reaction evidence="8">
        <text>L-seryl-[protein] + ATP = O-phospho-L-seryl-[protein] + ADP + H(+)</text>
        <dbReference type="Rhea" id="RHEA:17989"/>
        <dbReference type="Rhea" id="RHEA-COMP:9863"/>
        <dbReference type="Rhea" id="RHEA-COMP:11604"/>
        <dbReference type="ChEBI" id="CHEBI:15378"/>
        <dbReference type="ChEBI" id="CHEBI:29999"/>
        <dbReference type="ChEBI" id="CHEBI:30616"/>
        <dbReference type="ChEBI" id="CHEBI:83421"/>
        <dbReference type="ChEBI" id="CHEBI:456216"/>
        <dbReference type="EC" id="2.7.11.1"/>
    </reaction>
</comment>
<dbReference type="STRING" id="2010991.A0A3M2S591"/>
<feature type="region of interest" description="Disordered" evidence="9">
    <location>
        <begin position="267"/>
        <end position="369"/>
    </location>
</feature>
<evidence type="ECO:0000256" key="8">
    <source>
        <dbReference type="ARBA" id="ARBA00048679"/>
    </source>
</evidence>
<evidence type="ECO:0000256" key="4">
    <source>
        <dbReference type="ARBA" id="ARBA00022741"/>
    </source>
</evidence>
<comment type="caution">
    <text evidence="12">The sequence shown here is derived from an EMBL/GenBank/DDBJ whole genome shotgun (WGS) entry which is preliminary data.</text>
</comment>
<evidence type="ECO:0000256" key="10">
    <source>
        <dbReference type="SAM" id="Phobius"/>
    </source>
</evidence>
<dbReference type="InterPro" id="IPR050660">
    <property type="entry name" value="NEK_Ser/Thr_kinase"/>
</dbReference>
<dbReference type="SUPFAM" id="SSF56112">
    <property type="entry name" value="Protein kinase-like (PK-like)"/>
    <property type="match status" value="1"/>
</dbReference>
<keyword evidence="3" id="KW-0808">Transferase</keyword>